<evidence type="ECO:0000256" key="2">
    <source>
        <dbReference type="SAM" id="MobiDB-lite"/>
    </source>
</evidence>
<dbReference type="InterPro" id="IPR009072">
    <property type="entry name" value="Histone-fold"/>
</dbReference>
<name>A0A430Q695_SCHBO</name>
<dbReference type="EMBL" id="QMKO01002536">
    <property type="protein sequence ID" value="RTG83222.1"/>
    <property type="molecule type" value="Genomic_DNA"/>
</dbReference>
<keyword evidence="4" id="KW-1185">Reference proteome</keyword>
<reference evidence="3 4" key="1">
    <citation type="journal article" date="2019" name="PLoS Pathog.">
        <title>Genome sequence of the bovine parasite Schistosoma bovis Tanzania.</title>
        <authorList>
            <person name="Oey H."/>
            <person name="Zakrzewski M."/>
            <person name="Gobert G."/>
            <person name="Gravermann K."/>
            <person name="Stoye J."/>
            <person name="Jones M."/>
            <person name="Mcmanus D."/>
            <person name="Krause L."/>
        </authorList>
    </citation>
    <scope>NUCLEOTIDE SEQUENCE [LARGE SCALE GENOMIC DNA]</scope>
    <source>
        <strain evidence="3 4">TAN1997</strain>
    </source>
</reference>
<feature type="region of interest" description="Disordered" evidence="2">
    <location>
        <begin position="1"/>
        <end position="42"/>
    </location>
</feature>
<comment type="caution">
    <text evidence="3">The sequence shown here is derived from an EMBL/GenBank/DDBJ whole genome shotgun (WGS) entry which is preliminary data.</text>
</comment>
<dbReference type="GO" id="GO:0030527">
    <property type="term" value="F:structural constituent of chromatin"/>
    <property type="evidence" value="ECO:0007669"/>
    <property type="project" value="InterPro"/>
</dbReference>
<organism evidence="3 4">
    <name type="scientific">Schistosoma bovis</name>
    <name type="common">Blood fluke</name>
    <dbReference type="NCBI Taxonomy" id="6184"/>
    <lineage>
        <taxon>Eukaryota</taxon>
        <taxon>Metazoa</taxon>
        <taxon>Spiralia</taxon>
        <taxon>Lophotrochozoa</taxon>
        <taxon>Platyhelminthes</taxon>
        <taxon>Trematoda</taxon>
        <taxon>Digenea</taxon>
        <taxon>Strigeidida</taxon>
        <taxon>Schistosomatoidea</taxon>
        <taxon>Schistosomatidae</taxon>
        <taxon>Schistosoma</taxon>
    </lineage>
</organism>
<dbReference type="GO" id="GO:0000786">
    <property type="term" value="C:nucleosome"/>
    <property type="evidence" value="ECO:0007669"/>
    <property type="project" value="InterPro"/>
</dbReference>
<dbReference type="SUPFAM" id="SSF47113">
    <property type="entry name" value="Histone-fold"/>
    <property type="match status" value="1"/>
</dbReference>
<dbReference type="PRINTS" id="PR00622">
    <property type="entry name" value="HISTONEH3"/>
</dbReference>
<dbReference type="PANTHER" id="PTHR11426">
    <property type="entry name" value="HISTONE H3"/>
    <property type="match status" value="1"/>
</dbReference>
<evidence type="ECO:0000313" key="4">
    <source>
        <dbReference type="Proteomes" id="UP000290809"/>
    </source>
</evidence>
<dbReference type="InterPro" id="IPR000164">
    <property type="entry name" value="Histone_H3/CENP-A"/>
</dbReference>
<dbReference type="AlphaFoldDB" id="A0A430Q695"/>
<dbReference type="STRING" id="6184.A0A430Q695"/>
<gene>
    <name evidence="3" type="ORF">DC041_0009588</name>
</gene>
<dbReference type="Gene3D" id="1.10.20.10">
    <property type="entry name" value="Histone, subunit A"/>
    <property type="match status" value="1"/>
</dbReference>
<dbReference type="GO" id="GO:0046982">
    <property type="term" value="F:protein heterodimerization activity"/>
    <property type="evidence" value="ECO:0007669"/>
    <property type="project" value="InterPro"/>
</dbReference>
<protein>
    <submittedName>
        <fullName evidence="3">Histone H3</fullName>
    </submittedName>
</protein>
<evidence type="ECO:0000313" key="3">
    <source>
        <dbReference type="EMBL" id="RTG83222.1"/>
    </source>
</evidence>
<dbReference type="GO" id="GO:0003677">
    <property type="term" value="F:DNA binding"/>
    <property type="evidence" value="ECO:0007669"/>
    <property type="project" value="InterPro"/>
</dbReference>
<accession>A0A430Q695</accession>
<sequence>MARTKQIARKSTGGKAPQKQLSVKAARKGASATGNVKKPHRYRPRIFALREIRRYENSNTLLSRKPTSSVWFEKSHKTSRQTYNFRARPCLFFKQRTKHTSLSCLTMPTYAPSTLIVSPSCRRISS</sequence>
<proteinExistence type="inferred from homology"/>
<dbReference type="Proteomes" id="UP000290809">
    <property type="component" value="Unassembled WGS sequence"/>
</dbReference>
<comment type="similarity">
    <text evidence="1">Belongs to the histone H3 family.</text>
</comment>
<evidence type="ECO:0000256" key="1">
    <source>
        <dbReference type="ARBA" id="ARBA00010343"/>
    </source>
</evidence>